<evidence type="ECO:0000313" key="3">
    <source>
        <dbReference type="Proteomes" id="UP001595923"/>
    </source>
</evidence>
<keyword evidence="1" id="KW-1133">Transmembrane helix</keyword>
<gene>
    <name evidence="2" type="ORF">ACFO4E_18490</name>
</gene>
<accession>A0ABV9DYP9</accession>
<dbReference type="Proteomes" id="UP001595923">
    <property type="component" value="Unassembled WGS sequence"/>
</dbReference>
<comment type="caution">
    <text evidence="2">The sequence shown here is derived from an EMBL/GenBank/DDBJ whole genome shotgun (WGS) entry which is preliminary data.</text>
</comment>
<evidence type="ECO:0000256" key="1">
    <source>
        <dbReference type="SAM" id="Phobius"/>
    </source>
</evidence>
<keyword evidence="3" id="KW-1185">Reference proteome</keyword>
<name>A0ABV9DYP9_9ACTN</name>
<protein>
    <recommendedName>
        <fullName evidence="4">NERD domain-containing protein</fullName>
    </recommendedName>
</protein>
<feature type="transmembrane region" description="Helical" evidence="1">
    <location>
        <begin position="23"/>
        <end position="43"/>
    </location>
</feature>
<sequence>MRALIAVGAGVMATGFIDWRAGLLVAGLTALTYVLLATAAPRVPSAEGGGPERPLRELERRGYRLVRDGASRHLAIGPGGAYLLEALTRPYRVVARAGAWRIGGQPADRVSDRAGARAARLERVLGAPGPDPGPPVVPVILVAGHLPEPVMRSGRAVIARPRAAVRYILDRPDVLGSGDIDVLADTAHTRLG</sequence>
<dbReference type="EMBL" id="JBHSFQ010000018">
    <property type="protein sequence ID" value="MFC4563852.1"/>
    <property type="molecule type" value="Genomic_DNA"/>
</dbReference>
<keyword evidence="1" id="KW-0812">Transmembrane</keyword>
<reference evidence="3" key="1">
    <citation type="journal article" date="2019" name="Int. J. Syst. Evol. Microbiol.">
        <title>The Global Catalogue of Microorganisms (GCM) 10K type strain sequencing project: providing services to taxonomists for standard genome sequencing and annotation.</title>
        <authorList>
            <consortium name="The Broad Institute Genomics Platform"/>
            <consortium name="The Broad Institute Genome Sequencing Center for Infectious Disease"/>
            <person name="Wu L."/>
            <person name="Ma J."/>
        </authorList>
    </citation>
    <scope>NUCLEOTIDE SEQUENCE [LARGE SCALE GENOMIC DNA]</scope>
    <source>
        <strain evidence="3">XZYJ18</strain>
    </source>
</reference>
<organism evidence="2 3">
    <name type="scientific">Nocardiopsis mangrovi</name>
    <dbReference type="NCBI Taxonomy" id="1179818"/>
    <lineage>
        <taxon>Bacteria</taxon>
        <taxon>Bacillati</taxon>
        <taxon>Actinomycetota</taxon>
        <taxon>Actinomycetes</taxon>
        <taxon>Streptosporangiales</taxon>
        <taxon>Nocardiopsidaceae</taxon>
        <taxon>Nocardiopsis</taxon>
    </lineage>
</organism>
<keyword evidence="1" id="KW-0472">Membrane</keyword>
<proteinExistence type="predicted"/>
<evidence type="ECO:0008006" key="4">
    <source>
        <dbReference type="Google" id="ProtNLM"/>
    </source>
</evidence>
<evidence type="ECO:0000313" key="2">
    <source>
        <dbReference type="EMBL" id="MFC4563852.1"/>
    </source>
</evidence>